<reference evidence="2" key="1">
    <citation type="submission" date="2020-04" db="EMBL/GenBank/DDBJ databases">
        <title>Genome Assembly and Annotation of Botryosphaeria dothidea sdau 11-99, a Latent Pathogen of Apple Fruit Ring Rot in China.</title>
        <authorList>
            <person name="Yu C."/>
            <person name="Diao Y."/>
            <person name="Lu Q."/>
            <person name="Zhao J."/>
            <person name="Cui S."/>
            <person name="Peng C."/>
            <person name="He B."/>
            <person name="Liu H."/>
        </authorList>
    </citation>
    <scope>NUCLEOTIDE SEQUENCE [LARGE SCALE GENOMIC DNA]</scope>
    <source>
        <strain evidence="2">Sdau11-99</strain>
    </source>
</reference>
<dbReference type="Proteomes" id="UP000572817">
    <property type="component" value="Unassembled WGS sequence"/>
</dbReference>
<proteinExistence type="predicted"/>
<accession>A0A8H4J1U5</accession>
<feature type="compositionally biased region" description="Basic and acidic residues" evidence="1">
    <location>
        <begin position="136"/>
        <end position="158"/>
    </location>
</feature>
<sequence>MDATGRHIDAFFTQHDGPLESYLRQQILGNARVVYSRPCPPYASSGPGGDDKDDGRGDEEFEVVLLSRLVTKGGFHEEIMAYTAILVGWWWEEEDEESKEEMETDKEEEKGGGGSDDETSLAENVKAAIKDFSISGERKDGMSEKSGDADEAREQEPRKRGRKLRRRVAQTGAVDCRSSSKALRTLAKEAIRDAGAWLYADGQEEMMQDVNVLLEERSRREAEESDRLRDAREATVQRQSQILDPDFY</sequence>
<dbReference type="EMBL" id="WWBZ02000009">
    <property type="protein sequence ID" value="KAF4311447.1"/>
    <property type="molecule type" value="Genomic_DNA"/>
</dbReference>
<name>A0A8H4J1U5_9PEZI</name>
<protein>
    <submittedName>
        <fullName evidence="2">Uncharacterized protein</fullName>
    </submittedName>
</protein>
<evidence type="ECO:0000256" key="1">
    <source>
        <dbReference type="SAM" id="MobiDB-lite"/>
    </source>
</evidence>
<evidence type="ECO:0000313" key="3">
    <source>
        <dbReference type="Proteomes" id="UP000572817"/>
    </source>
</evidence>
<dbReference type="AlphaFoldDB" id="A0A8H4J1U5"/>
<organism evidence="2 3">
    <name type="scientific">Botryosphaeria dothidea</name>
    <dbReference type="NCBI Taxonomy" id="55169"/>
    <lineage>
        <taxon>Eukaryota</taxon>
        <taxon>Fungi</taxon>
        <taxon>Dikarya</taxon>
        <taxon>Ascomycota</taxon>
        <taxon>Pezizomycotina</taxon>
        <taxon>Dothideomycetes</taxon>
        <taxon>Dothideomycetes incertae sedis</taxon>
        <taxon>Botryosphaeriales</taxon>
        <taxon>Botryosphaeriaceae</taxon>
        <taxon>Botryosphaeria</taxon>
    </lineage>
</organism>
<evidence type="ECO:0000313" key="2">
    <source>
        <dbReference type="EMBL" id="KAF4311447.1"/>
    </source>
</evidence>
<comment type="caution">
    <text evidence="2">The sequence shown here is derived from an EMBL/GenBank/DDBJ whole genome shotgun (WGS) entry which is preliminary data.</text>
</comment>
<feature type="compositionally biased region" description="Acidic residues" evidence="1">
    <location>
        <begin position="96"/>
        <end position="106"/>
    </location>
</feature>
<feature type="compositionally biased region" description="Basic and acidic residues" evidence="1">
    <location>
        <begin position="217"/>
        <end position="235"/>
    </location>
</feature>
<feature type="compositionally biased region" description="Basic residues" evidence="1">
    <location>
        <begin position="159"/>
        <end position="168"/>
    </location>
</feature>
<feature type="region of interest" description="Disordered" evidence="1">
    <location>
        <begin position="217"/>
        <end position="248"/>
    </location>
</feature>
<feature type="region of interest" description="Disordered" evidence="1">
    <location>
        <begin position="96"/>
        <end position="171"/>
    </location>
</feature>
<keyword evidence="3" id="KW-1185">Reference proteome</keyword>
<gene>
    <name evidence="2" type="ORF">GTA08_BOTSDO12913</name>
</gene>